<dbReference type="Gene3D" id="3.30.70.270">
    <property type="match status" value="1"/>
</dbReference>
<evidence type="ECO:0000256" key="2">
    <source>
        <dbReference type="ARBA" id="ARBA00034247"/>
    </source>
</evidence>
<accession>A0A841R805</accession>
<evidence type="ECO:0000259" key="3">
    <source>
        <dbReference type="PROSITE" id="PS50887"/>
    </source>
</evidence>
<dbReference type="CDD" id="cd01949">
    <property type="entry name" value="GGDEF"/>
    <property type="match status" value="1"/>
</dbReference>
<dbReference type="SUPFAM" id="SSF55073">
    <property type="entry name" value="Nucleotide cyclase"/>
    <property type="match status" value="1"/>
</dbReference>
<dbReference type="GO" id="GO:1902201">
    <property type="term" value="P:negative regulation of bacterial-type flagellum-dependent cell motility"/>
    <property type="evidence" value="ECO:0007669"/>
    <property type="project" value="TreeGrafter"/>
</dbReference>
<organism evidence="4 5">
    <name type="scientific">Spirochaeta isovalerica</name>
    <dbReference type="NCBI Taxonomy" id="150"/>
    <lineage>
        <taxon>Bacteria</taxon>
        <taxon>Pseudomonadati</taxon>
        <taxon>Spirochaetota</taxon>
        <taxon>Spirochaetia</taxon>
        <taxon>Spirochaetales</taxon>
        <taxon>Spirochaetaceae</taxon>
        <taxon>Spirochaeta</taxon>
    </lineage>
</organism>
<dbReference type="SMART" id="SM00267">
    <property type="entry name" value="GGDEF"/>
    <property type="match status" value="1"/>
</dbReference>
<gene>
    <name evidence="4" type="ORF">HNR50_003094</name>
</gene>
<protein>
    <recommendedName>
        <fullName evidence="1">diguanylate cyclase</fullName>
        <ecNumber evidence="1">2.7.7.65</ecNumber>
    </recommendedName>
</protein>
<evidence type="ECO:0000313" key="5">
    <source>
        <dbReference type="Proteomes" id="UP000587760"/>
    </source>
</evidence>
<dbReference type="FunFam" id="3.30.70.270:FF:000001">
    <property type="entry name" value="Diguanylate cyclase domain protein"/>
    <property type="match status" value="1"/>
</dbReference>
<dbReference type="EMBL" id="JACHGJ010000006">
    <property type="protein sequence ID" value="MBB6481414.1"/>
    <property type="molecule type" value="Genomic_DNA"/>
</dbReference>
<dbReference type="PANTHER" id="PTHR45138:SF9">
    <property type="entry name" value="DIGUANYLATE CYCLASE DGCM-RELATED"/>
    <property type="match status" value="1"/>
</dbReference>
<dbReference type="InterPro" id="IPR050469">
    <property type="entry name" value="Diguanylate_Cyclase"/>
</dbReference>
<dbReference type="EC" id="2.7.7.65" evidence="1"/>
<reference evidence="4 5" key="1">
    <citation type="submission" date="2020-08" db="EMBL/GenBank/DDBJ databases">
        <title>Genomic Encyclopedia of Type Strains, Phase IV (KMG-IV): sequencing the most valuable type-strain genomes for metagenomic binning, comparative biology and taxonomic classification.</title>
        <authorList>
            <person name="Goeker M."/>
        </authorList>
    </citation>
    <scope>NUCLEOTIDE SEQUENCE [LARGE SCALE GENOMIC DNA]</scope>
    <source>
        <strain evidence="4 5">DSM 2461</strain>
    </source>
</reference>
<comment type="caution">
    <text evidence="4">The sequence shown here is derived from an EMBL/GenBank/DDBJ whole genome shotgun (WGS) entry which is preliminary data.</text>
</comment>
<comment type="catalytic activity">
    <reaction evidence="2">
        <text>2 GTP = 3',3'-c-di-GMP + 2 diphosphate</text>
        <dbReference type="Rhea" id="RHEA:24898"/>
        <dbReference type="ChEBI" id="CHEBI:33019"/>
        <dbReference type="ChEBI" id="CHEBI:37565"/>
        <dbReference type="ChEBI" id="CHEBI:58805"/>
        <dbReference type="EC" id="2.7.7.65"/>
    </reaction>
</comment>
<dbReference type="Proteomes" id="UP000587760">
    <property type="component" value="Unassembled WGS sequence"/>
</dbReference>
<feature type="domain" description="GGDEF" evidence="3">
    <location>
        <begin position="229"/>
        <end position="363"/>
    </location>
</feature>
<dbReference type="GO" id="GO:0052621">
    <property type="term" value="F:diguanylate cyclase activity"/>
    <property type="evidence" value="ECO:0007669"/>
    <property type="project" value="UniProtKB-EC"/>
</dbReference>
<dbReference type="NCBIfam" id="TIGR00254">
    <property type="entry name" value="GGDEF"/>
    <property type="match status" value="1"/>
</dbReference>
<proteinExistence type="predicted"/>
<evidence type="ECO:0000256" key="1">
    <source>
        <dbReference type="ARBA" id="ARBA00012528"/>
    </source>
</evidence>
<dbReference type="RefSeq" id="WP_184747662.1">
    <property type="nucleotide sequence ID" value="NZ_JACHGJ010000006.1"/>
</dbReference>
<dbReference type="PANTHER" id="PTHR45138">
    <property type="entry name" value="REGULATORY COMPONENTS OF SENSORY TRANSDUCTION SYSTEM"/>
    <property type="match status" value="1"/>
</dbReference>
<dbReference type="InterPro" id="IPR000160">
    <property type="entry name" value="GGDEF_dom"/>
</dbReference>
<dbReference type="AlphaFoldDB" id="A0A841R805"/>
<keyword evidence="5" id="KW-1185">Reference proteome</keyword>
<dbReference type="PROSITE" id="PS50887">
    <property type="entry name" value="GGDEF"/>
    <property type="match status" value="1"/>
</dbReference>
<sequence length="378" mass="43549">MEWEEIAQNPKLISSYALLKEIGILDYIEKLKVGNKDSDQLINEAYEIFLKESVDELVAYIIKCLSEKFIPSDLVFILNEGITVSRIKTYAYHNMNFTKINMDLDSLEPYEAFFRNYTGTTSFNLFEYELGDPSLIKPFEQFHPEIIVPIKGLSGLYGIILFGPKVLSEEYSKAEIAYIDKLMKFTSVGIQNNIHYEHSVKDSKTGLYNHNFFVSRVNEELARCRRTRHSSSLIVMDIDHFKNFNDDYGHLAGDEVIIQLAETLKHTVREEDILSRFGGEEFTVLLPETGREEAVVVGERLRRAVEKMAVMWEEKTLKVTVSIGISTYDWVEKLSEKTLIERADEALYKSKKNGRNQVNLYQSGLLYKANQTHSSDII</sequence>
<dbReference type="InterPro" id="IPR029787">
    <property type="entry name" value="Nucleotide_cyclase"/>
</dbReference>
<dbReference type="InterPro" id="IPR043128">
    <property type="entry name" value="Rev_trsase/Diguanyl_cyclase"/>
</dbReference>
<name>A0A841R805_9SPIO</name>
<dbReference type="GO" id="GO:0005886">
    <property type="term" value="C:plasma membrane"/>
    <property type="evidence" value="ECO:0007669"/>
    <property type="project" value="TreeGrafter"/>
</dbReference>
<evidence type="ECO:0000313" key="4">
    <source>
        <dbReference type="EMBL" id="MBB6481414.1"/>
    </source>
</evidence>
<dbReference type="GO" id="GO:0043709">
    <property type="term" value="P:cell adhesion involved in single-species biofilm formation"/>
    <property type="evidence" value="ECO:0007669"/>
    <property type="project" value="TreeGrafter"/>
</dbReference>
<dbReference type="Pfam" id="PF00990">
    <property type="entry name" value="GGDEF"/>
    <property type="match status" value="1"/>
</dbReference>